<evidence type="ECO:0000256" key="1">
    <source>
        <dbReference type="ARBA" id="ARBA00010266"/>
    </source>
</evidence>
<dbReference type="Proteomes" id="UP000051977">
    <property type="component" value="Unassembled WGS sequence"/>
</dbReference>
<dbReference type="Gene3D" id="4.10.80.30">
    <property type="entry name" value="DNA polymerase, domain 6"/>
    <property type="match status" value="1"/>
</dbReference>
<name>A0ABR5PDA4_9LACO</name>
<protein>
    <submittedName>
        <fullName evidence="5">Mannosyl-glycoprotein endo-beta-N-acetylglucosaminidase</fullName>
    </submittedName>
</protein>
<accession>A0ABR5PDA4</accession>
<reference evidence="5 6" key="1">
    <citation type="journal article" date="2015" name="Genome Announc.">
        <title>Expanding the biotechnology potential of lactobacilli through comparative genomics of 213 strains and associated genera.</title>
        <authorList>
            <person name="Sun Z."/>
            <person name="Harris H.M."/>
            <person name="McCann A."/>
            <person name="Guo C."/>
            <person name="Argimon S."/>
            <person name="Zhang W."/>
            <person name="Yang X."/>
            <person name="Jeffery I.B."/>
            <person name="Cooney J.C."/>
            <person name="Kagawa T.F."/>
            <person name="Liu W."/>
            <person name="Song Y."/>
            <person name="Salvetti E."/>
            <person name="Wrobel A."/>
            <person name="Rasinkangas P."/>
            <person name="Parkhill J."/>
            <person name="Rea M.C."/>
            <person name="O'Sullivan O."/>
            <person name="Ritari J."/>
            <person name="Douillard F.P."/>
            <person name="Paul Ross R."/>
            <person name="Yang R."/>
            <person name="Briner A.E."/>
            <person name="Felis G.E."/>
            <person name="de Vos W.M."/>
            <person name="Barrangou R."/>
            <person name="Klaenhammer T.R."/>
            <person name="Caufield P.W."/>
            <person name="Cui Y."/>
            <person name="Zhang H."/>
            <person name="O'Toole P.W."/>
        </authorList>
    </citation>
    <scope>NUCLEOTIDE SEQUENCE [LARGE SCALE GENOMIC DNA]</scope>
    <source>
        <strain evidence="5 6">DSM 19907</strain>
    </source>
</reference>
<gene>
    <name evidence="5" type="ORF">FD12_GL002390</name>
</gene>
<proteinExistence type="inferred from homology"/>
<dbReference type="Gene3D" id="1.10.530.10">
    <property type="match status" value="1"/>
</dbReference>
<dbReference type="Pfam" id="PF01832">
    <property type="entry name" value="Glucosaminidase"/>
    <property type="match status" value="1"/>
</dbReference>
<sequence>MGGLVVRNNLSQQSQPTRNIPTLTKKPTQHFSKQQKESFIDQIGTPAMALYRRNRQILPSVVISQAILESQFGTSLLYKTANNPFGVKGTYNGRSVTFYTREVEHGKSIKVLAQFRKYPTLSAALMDHNRLVAKKFIKHKNIMSYRTSTNLLQQNGYATDPHYANKLNHIIVKYQLYKYDLKAINE</sequence>
<dbReference type="PANTHER" id="PTHR33308:SF9">
    <property type="entry name" value="PEPTIDOGLYCAN HYDROLASE FLGJ"/>
    <property type="match status" value="1"/>
</dbReference>
<dbReference type="InterPro" id="IPR051056">
    <property type="entry name" value="Glycosyl_Hydrolase_73"/>
</dbReference>
<comment type="similarity">
    <text evidence="1">Belongs to the glycosyl hydrolase 73 family.</text>
</comment>
<evidence type="ECO:0000313" key="5">
    <source>
        <dbReference type="EMBL" id="KRL16875.1"/>
    </source>
</evidence>
<dbReference type="SMART" id="SM00047">
    <property type="entry name" value="LYZ2"/>
    <property type="match status" value="1"/>
</dbReference>
<evidence type="ECO:0000313" key="6">
    <source>
        <dbReference type="Proteomes" id="UP000051977"/>
    </source>
</evidence>
<evidence type="ECO:0000256" key="3">
    <source>
        <dbReference type="SAM" id="MobiDB-lite"/>
    </source>
</evidence>
<comment type="caution">
    <text evidence="5">The sequence shown here is derived from an EMBL/GenBank/DDBJ whole genome shotgun (WGS) entry which is preliminary data.</text>
</comment>
<feature type="compositionally biased region" description="Polar residues" evidence="3">
    <location>
        <begin position="8"/>
        <end position="22"/>
    </location>
</feature>
<dbReference type="InterPro" id="IPR002901">
    <property type="entry name" value="MGlyc_endo_b_GlcNAc-like_dom"/>
</dbReference>
<keyword evidence="2" id="KW-0378">Hydrolase</keyword>
<dbReference type="EMBL" id="AZEI01000049">
    <property type="protein sequence ID" value="KRL16875.1"/>
    <property type="molecule type" value="Genomic_DNA"/>
</dbReference>
<organism evidence="5 6">
    <name type="scientific">Lentilactobacillus rapi DSM 19907 = JCM 15042</name>
    <dbReference type="NCBI Taxonomy" id="1423795"/>
    <lineage>
        <taxon>Bacteria</taxon>
        <taxon>Bacillati</taxon>
        <taxon>Bacillota</taxon>
        <taxon>Bacilli</taxon>
        <taxon>Lactobacillales</taxon>
        <taxon>Lactobacillaceae</taxon>
        <taxon>Lentilactobacillus</taxon>
    </lineage>
</organism>
<evidence type="ECO:0000259" key="4">
    <source>
        <dbReference type="SMART" id="SM00047"/>
    </source>
</evidence>
<feature type="region of interest" description="Disordered" evidence="3">
    <location>
        <begin position="1"/>
        <end position="22"/>
    </location>
</feature>
<keyword evidence="6" id="KW-1185">Reference proteome</keyword>
<dbReference type="PANTHER" id="PTHR33308">
    <property type="entry name" value="PEPTIDOGLYCAN HYDROLASE FLGJ"/>
    <property type="match status" value="1"/>
</dbReference>
<evidence type="ECO:0000256" key="2">
    <source>
        <dbReference type="ARBA" id="ARBA00022801"/>
    </source>
</evidence>
<feature type="domain" description="Mannosyl-glycoprotein endo-beta-N-acetylglucosamidase-like" evidence="4">
    <location>
        <begin position="29"/>
        <end position="180"/>
    </location>
</feature>